<dbReference type="EMBL" id="DYXN01000099">
    <property type="protein sequence ID" value="HJE87249.1"/>
    <property type="molecule type" value="Genomic_DNA"/>
</dbReference>
<proteinExistence type="predicted"/>
<feature type="transmembrane region" description="Helical" evidence="1">
    <location>
        <begin position="95"/>
        <end position="114"/>
    </location>
</feature>
<organism evidence="2 3">
    <name type="scientific">Levilactobacillus hammesii</name>
    <dbReference type="NCBI Taxonomy" id="267633"/>
    <lineage>
        <taxon>Bacteria</taxon>
        <taxon>Bacillati</taxon>
        <taxon>Bacillota</taxon>
        <taxon>Bacilli</taxon>
        <taxon>Lactobacillales</taxon>
        <taxon>Lactobacillaceae</taxon>
        <taxon>Levilactobacillus</taxon>
    </lineage>
</organism>
<keyword evidence="1" id="KW-0812">Transmembrane</keyword>
<evidence type="ECO:0000256" key="1">
    <source>
        <dbReference type="SAM" id="Phobius"/>
    </source>
</evidence>
<dbReference type="Proteomes" id="UP000721920">
    <property type="component" value="Unassembled WGS sequence"/>
</dbReference>
<evidence type="ECO:0000313" key="3">
    <source>
        <dbReference type="Proteomes" id="UP000721920"/>
    </source>
</evidence>
<feature type="transmembrane region" description="Helical" evidence="1">
    <location>
        <begin position="55"/>
        <end position="75"/>
    </location>
</feature>
<protein>
    <submittedName>
        <fullName evidence="2">Uncharacterized protein</fullName>
    </submittedName>
</protein>
<keyword evidence="1" id="KW-1133">Transmembrane helix</keyword>
<reference evidence="2" key="1">
    <citation type="journal article" date="2021" name="PeerJ">
        <title>Extensive microbial diversity within the chicken gut microbiome revealed by metagenomics and culture.</title>
        <authorList>
            <person name="Gilroy R."/>
            <person name="Ravi A."/>
            <person name="Getino M."/>
            <person name="Pursley I."/>
            <person name="Horton D.L."/>
            <person name="Alikhan N.F."/>
            <person name="Baker D."/>
            <person name="Gharbi K."/>
            <person name="Hall N."/>
            <person name="Watson M."/>
            <person name="Adriaenssens E.M."/>
            <person name="Foster-Nyarko E."/>
            <person name="Jarju S."/>
            <person name="Secka A."/>
            <person name="Antonio M."/>
            <person name="Oren A."/>
            <person name="Chaudhuri R.R."/>
            <person name="La Ragione R."/>
            <person name="Hildebrand F."/>
            <person name="Pallen M.J."/>
        </authorList>
    </citation>
    <scope>NUCLEOTIDE SEQUENCE</scope>
    <source>
        <strain evidence="2">CHK173-2145</strain>
    </source>
</reference>
<name>A0A921JWV5_9LACO</name>
<comment type="caution">
    <text evidence="2">The sequence shown here is derived from an EMBL/GenBank/DDBJ whole genome shotgun (WGS) entry which is preliminary data.</text>
</comment>
<feature type="non-terminal residue" evidence="2">
    <location>
        <position position="140"/>
    </location>
</feature>
<keyword evidence="1" id="KW-0472">Membrane</keyword>
<feature type="transmembrane region" description="Helical" evidence="1">
    <location>
        <begin position="12"/>
        <end position="34"/>
    </location>
</feature>
<dbReference type="AlphaFoldDB" id="A0A921JWV5"/>
<gene>
    <name evidence="2" type="ORF">K8U88_06645</name>
</gene>
<reference evidence="2" key="2">
    <citation type="submission" date="2021-09" db="EMBL/GenBank/DDBJ databases">
        <authorList>
            <person name="Gilroy R."/>
        </authorList>
    </citation>
    <scope>NUCLEOTIDE SEQUENCE</scope>
    <source>
        <strain evidence="2">CHK173-2145</strain>
    </source>
</reference>
<accession>A0A921JWV5</accession>
<evidence type="ECO:0000313" key="2">
    <source>
        <dbReference type="EMBL" id="HJE87249.1"/>
    </source>
</evidence>
<sequence length="140" mass="14907">MGGADMHVHSLGAVPILVFLVALGSLVVILGRPIGGNDQSTGWGLYRLDFLRTSLSLLACWGIVLLVVTGMSALLGHHHQFTTVWRLLLPRNTTLSLLGGTVLLVALGGFNTYMQTNRPFRLAQAAMDKAVTQDNAAIAA</sequence>